<organism evidence="3">
    <name type="scientific">Ignisphaera aggregans</name>
    <dbReference type="NCBI Taxonomy" id="334771"/>
    <lineage>
        <taxon>Archaea</taxon>
        <taxon>Thermoproteota</taxon>
        <taxon>Thermoprotei</taxon>
        <taxon>Desulfurococcales</taxon>
        <taxon>Desulfurococcaceae</taxon>
        <taxon>Ignisphaera</taxon>
    </lineage>
</organism>
<keyword evidence="1" id="KW-0812">Transmembrane</keyword>
<evidence type="ECO:0000313" key="2">
    <source>
        <dbReference type="EMBL" id="HFQ78971.1"/>
    </source>
</evidence>
<sequence>MGGLVVGASYFLGLLLQGIETIHTFPSVSAFITSLDIVYVHVYTTFIKKRYSLILFVSLVFTIVRLYMIINPVNDLGLGEMFFLGSIAWTTEIILVSKRQGLK</sequence>
<gene>
    <name evidence="2" type="ORF">ENT99_04625</name>
    <name evidence="3" type="ORF">ENU64_04070</name>
</gene>
<protein>
    <submittedName>
        <fullName evidence="3">Uncharacterized protein</fullName>
    </submittedName>
</protein>
<reference evidence="3" key="1">
    <citation type="journal article" date="2020" name="mSystems">
        <title>Genome- and Community-Level Interaction Insights into Carbon Utilization and Element Cycling Functions of Hydrothermarchaeota in Hydrothermal Sediment.</title>
        <authorList>
            <person name="Zhou Z."/>
            <person name="Liu Y."/>
            <person name="Xu W."/>
            <person name="Pan J."/>
            <person name="Luo Z.H."/>
            <person name="Li M."/>
        </authorList>
    </citation>
    <scope>NUCLEOTIDE SEQUENCE [LARGE SCALE GENOMIC DNA]</scope>
    <source>
        <strain evidence="2">SpSt-629</strain>
        <strain evidence="3">SpSt-688</strain>
    </source>
</reference>
<name>A0A7J3MYP3_9CREN</name>
<feature type="transmembrane region" description="Helical" evidence="1">
    <location>
        <begin position="76"/>
        <end position="96"/>
    </location>
</feature>
<proteinExistence type="predicted"/>
<evidence type="ECO:0000256" key="1">
    <source>
        <dbReference type="SAM" id="Phobius"/>
    </source>
</evidence>
<comment type="caution">
    <text evidence="3">The sequence shown here is derived from an EMBL/GenBank/DDBJ whole genome shotgun (WGS) entry which is preliminary data.</text>
</comment>
<evidence type="ECO:0000313" key="3">
    <source>
        <dbReference type="EMBL" id="HGT98586.1"/>
    </source>
</evidence>
<dbReference type="EMBL" id="DTDH01000127">
    <property type="protein sequence ID" value="HGT98586.1"/>
    <property type="molecule type" value="Genomic_DNA"/>
</dbReference>
<keyword evidence="1" id="KW-1133">Transmembrane helix</keyword>
<keyword evidence="1" id="KW-0472">Membrane</keyword>
<feature type="transmembrane region" description="Helical" evidence="1">
    <location>
        <begin position="53"/>
        <end position="70"/>
    </location>
</feature>
<dbReference type="EMBL" id="DTAU01000094">
    <property type="protein sequence ID" value="HFQ78971.1"/>
    <property type="molecule type" value="Genomic_DNA"/>
</dbReference>
<feature type="transmembrane region" description="Helical" evidence="1">
    <location>
        <begin position="28"/>
        <end position="46"/>
    </location>
</feature>
<accession>A0A7J3MYP3</accession>
<dbReference type="AlphaFoldDB" id="A0A7J3MYP3"/>